<evidence type="ECO:0000313" key="1">
    <source>
        <dbReference type="EMBL" id="MBW4467996.1"/>
    </source>
</evidence>
<proteinExistence type="predicted"/>
<name>A0A951PE37_9CYAN</name>
<sequence length="103" mass="11549">MRHPDPLTLSSSLWLTPQKIAGLQTSLATWMGLDRETLWAVAFHSSLIDVLGELLEPESSGLLDYVANHCPRVNRTLRAQQVRYVALHWLADLALSQGDTRLD</sequence>
<dbReference type="EMBL" id="JAHHHV010000083">
    <property type="protein sequence ID" value="MBW4467996.1"/>
    <property type="molecule type" value="Genomic_DNA"/>
</dbReference>
<organism evidence="1 2">
    <name type="scientific">Pegethrix bostrychoides GSE-TBD4-15B</name>
    <dbReference type="NCBI Taxonomy" id="2839662"/>
    <lineage>
        <taxon>Bacteria</taxon>
        <taxon>Bacillati</taxon>
        <taxon>Cyanobacteriota</taxon>
        <taxon>Cyanophyceae</taxon>
        <taxon>Oculatellales</taxon>
        <taxon>Oculatellaceae</taxon>
        <taxon>Pegethrix</taxon>
    </lineage>
</organism>
<comment type="caution">
    <text evidence="1">The sequence shown here is derived from an EMBL/GenBank/DDBJ whole genome shotgun (WGS) entry which is preliminary data.</text>
</comment>
<protein>
    <submittedName>
        <fullName evidence="1">Uncharacterized protein</fullName>
    </submittedName>
</protein>
<evidence type="ECO:0000313" key="2">
    <source>
        <dbReference type="Proteomes" id="UP000707356"/>
    </source>
</evidence>
<gene>
    <name evidence="1" type="ORF">KME07_21430</name>
</gene>
<reference evidence="1" key="2">
    <citation type="journal article" date="2022" name="Microbiol. Resour. Announc.">
        <title>Metagenome Sequencing to Explore Phylogenomics of Terrestrial Cyanobacteria.</title>
        <authorList>
            <person name="Ward R.D."/>
            <person name="Stajich J.E."/>
            <person name="Johansen J.R."/>
            <person name="Huntemann M."/>
            <person name="Clum A."/>
            <person name="Foster B."/>
            <person name="Foster B."/>
            <person name="Roux S."/>
            <person name="Palaniappan K."/>
            <person name="Varghese N."/>
            <person name="Mukherjee S."/>
            <person name="Reddy T.B.K."/>
            <person name="Daum C."/>
            <person name="Copeland A."/>
            <person name="Chen I.A."/>
            <person name="Ivanova N.N."/>
            <person name="Kyrpides N.C."/>
            <person name="Shapiro N."/>
            <person name="Eloe-Fadrosh E.A."/>
            <person name="Pietrasiak N."/>
        </authorList>
    </citation>
    <scope>NUCLEOTIDE SEQUENCE</scope>
    <source>
        <strain evidence="1">GSE-TBD4-15B</strain>
    </source>
</reference>
<dbReference type="Proteomes" id="UP000707356">
    <property type="component" value="Unassembled WGS sequence"/>
</dbReference>
<accession>A0A951PE37</accession>
<dbReference type="AlphaFoldDB" id="A0A951PE37"/>
<reference evidence="1" key="1">
    <citation type="submission" date="2021-05" db="EMBL/GenBank/DDBJ databases">
        <authorList>
            <person name="Pietrasiak N."/>
            <person name="Ward R."/>
            <person name="Stajich J.E."/>
            <person name="Kurbessoian T."/>
        </authorList>
    </citation>
    <scope>NUCLEOTIDE SEQUENCE</scope>
    <source>
        <strain evidence="1">GSE-TBD4-15B</strain>
    </source>
</reference>